<dbReference type="GO" id="GO:0005524">
    <property type="term" value="F:ATP binding"/>
    <property type="evidence" value="ECO:0007669"/>
    <property type="project" value="UniProtKB-KW"/>
</dbReference>
<evidence type="ECO:0000256" key="3">
    <source>
        <dbReference type="SAM" id="MobiDB-lite"/>
    </source>
</evidence>
<dbReference type="OrthoDB" id="1700726at2759"/>
<reference evidence="5" key="2">
    <citation type="journal article" date="2023" name="IMA Fungus">
        <title>Comparative genomic study of the Penicillium genus elucidates a diverse pangenome and 15 lateral gene transfer events.</title>
        <authorList>
            <person name="Petersen C."/>
            <person name="Sorensen T."/>
            <person name="Nielsen M.R."/>
            <person name="Sondergaard T.E."/>
            <person name="Sorensen J.L."/>
            <person name="Fitzpatrick D.A."/>
            <person name="Frisvad J.C."/>
            <person name="Nielsen K.L."/>
        </authorList>
    </citation>
    <scope>NUCLEOTIDE SEQUENCE</scope>
    <source>
        <strain evidence="5">IBT 30761</strain>
    </source>
</reference>
<dbReference type="Gene3D" id="3.40.50.12780">
    <property type="entry name" value="N-terminal domain of ligase-like"/>
    <property type="match status" value="1"/>
</dbReference>
<dbReference type="Proteomes" id="UP001149074">
    <property type="component" value="Unassembled WGS sequence"/>
</dbReference>
<reference evidence="5" key="1">
    <citation type="submission" date="2022-11" db="EMBL/GenBank/DDBJ databases">
        <authorList>
            <person name="Petersen C."/>
        </authorList>
    </citation>
    <scope>NUCLEOTIDE SEQUENCE</scope>
    <source>
        <strain evidence="5">IBT 30761</strain>
    </source>
</reference>
<dbReference type="PANTHER" id="PTHR43272:SF33">
    <property type="entry name" value="AMP-BINDING DOMAIN-CONTAINING PROTEIN-RELATED"/>
    <property type="match status" value="1"/>
</dbReference>
<dbReference type="GO" id="GO:0005783">
    <property type="term" value="C:endoplasmic reticulum"/>
    <property type="evidence" value="ECO:0007669"/>
    <property type="project" value="TreeGrafter"/>
</dbReference>
<evidence type="ECO:0000256" key="2">
    <source>
        <dbReference type="ARBA" id="ARBA00022840"/>
    </source>
</evidence>
<feature type="region of interest" description="Disordered" evidence="3">
    <location>
        <begin position="13"/>
        <end position="32"/>
    </location>
</feature>
<evidence type="ECO:0000313" key="6">
    <source>
        <dbReference type="Proteomes" id="UP001149074"/>
    </source>
</evidence>
<dbReference type="Pfam" id="PF00501">
    <property type="entry name" value="AMP-binding"/>
    <property type="match status" value="2"/>
</dbReference>
<name>A0A9W9KB67_9EURO</name>
<comment type="caution">
    <text evidence="5">The sequence shown here is derived from an EMBL/GenBank/DDBJ whole genome shotgun (WGS) entry which is preliminary data.</text>
</comment>
<evidence type="ECO:0000313" key="5">
    <source>
        <dbReference type="EMBL" id="KAJ5099271.1"/>
    </source>
</evidence>
<dbReference type="EMBL" id="JAPQKI010000005">
    <property type="protein sequence ID" value="KAJ5099271.1"/>
    <property type="molecule type" value="Genomic_DNA"/>
</dbReference>
<dbReference type="SUPFAM" id="SSF56801">
    <property type="entry name" value="Acetyl-CoA synthetase-like"/>
    <property type="match status" value="1"/>
</dbReference>
<dbReference type="GO" id="GO:0004467">
    <property type="term" value="F:long-chain fatty acid-CoA ligase activity"/>
    <property type="evidence" value="ECO:0007669"/>
    <property type="project" value="TreeGrafter"/>
</dbReference>
<evidence type="ECO:0000256" key="1">
    <source>
        <dbReference type="ARBA" id="ARBA00022741"/>
    </source>
</evidence>
<sequence length="683" mass="75598">MFFSQLPAHLAKAEELKQPPPKGTPYSVGIPGTEQAGRSRVYRAWNYQKELLKTLDPQVVTAHDMFESTANRQPKNHCLGWRSYNPATKSFDQYQWITYEEVQKRRAAFGAGLVELHQKHNVHRPGQYGIGLWCQNRPEWQITDLACMSQGLYSVSIYDVLASDATEYIINHAELSCVVTSLPHIPTLLKLKSTMPGLKMIVSLDPLDAGEQDGHSKRALLESVAAGLDVSIYTISEVEALGEASKRGYNPPSPSDIGVVLTHQNAVAATSAGLITIGQARGDTMCSYLPLAHIYARLAEHTAFWGGARIGYFHGNIVELVDDLKLLKPTGFMSVPRLYSRFGTAVRAATVEQPGFKGALSRHIVATKTANLKNPDPSKATIRHALYDRIWAKKVHGLGLGPLDPTLHNFLRVATGTDVLQGYGLTESYACGTAQSTDDLTSGNCGRLAPCVEACLVSLPDMEYSVDDKPYPRGELLLRGNNMFTEYFKNPEETSKAMTEDGWFRTGDVCQIDEMGRFIIIDRRKNVLKLAQGEYISPERLEGIILSELGYIGQAYVHGDSVQTFLVGIFGVAPDMFAPFASKVLGKNIAPNDIEAIKASLSDDKLRRAVLRDLERVAKKHKLAGYERVKNVSLKVEPFTVENNLLTPTLKLKRPPTTKLYRQLLDQLYAQALEEQNAPRAKL</sequence>
<keyword evidence="6" id="KW-1185">Reference proteome</keyword>
<dbReference type="RefSeq" id="XP_056474925.1">
    <property type="nucleotide sequence ID" value="XM_056618766.1"/>
</dbReference>
<organism evidence="5 6">
    <name type="scientific">Penicillium argentinense</name>
    <dbReference type="NCBI Taxonomy" id="1131581"/>
    <lineage>
        <taxon>Eukaryota</taxon>
        <taxon>Fungi</taxon>
        <taxon>Dikarya</taxon>
        <taxon>Ascomycota</taxon>
        <taxon>Pezizomycotina</taxon>
        <taxon>Eurotiomycetes</taxon>
        <taxon>Eurotiomycetidae</taxon>
        <taxon>Eurotiales</taxon>
        <taxon>Aspergillaceae</taxon>
        <taxon>Penicillium</taxon>
    </lineage>
</organism>
<dbReference type="InterPro" id="IPR042099">
    <property type="entry name" value="ANL_N_sf"/>
</dbReference>
<evidence type="ECO:0000259" key="4">
    <source>
        <dbReference type="Pfam" id="PF00501"/>
    </source>
</evidence>
<protein>
    <submittedName>
        <fullName evidence="5">AMP-dependent synthetase/ligase</fullName>
    </submittedName>
</protein>
<dbReference type="PANTHER" id="PTHR43272">
    <property type="entry name" value="LONG-CHAIN-FATTY-ACID--COA LIGASE"/>
    <property type="match status" value="1"/>
</dbReference>
<dbReference type="AlphaFoldDB" id="A0A9W9KB67"/>
<dbReference type="InterPro" id="IPR000873">
    <property type="entry name" value="AMP-dep_synth/lig_dom"/>
</dbReference>
<gene>
    <name evidence="5" type="ORF">N7532_006272</name>
</gene>
<feature type="domain" description="AMP-dependent synthetase/ligase" evidence="4">
    <location>
        <begin position="258"/>
        <end position="488"/>
    </location>
</feature>
<accession>A0A9W9KB67</accession>
<dbReference type="GO" id="GO:0016020">
    <property type="term" value="C:membrane"/>
    <property type="evidence" value="ECO:0007669"/>
    <property type="project" value="TreeGrafter"/>
</dbReference>
<keyword evidence="2" id="KW-0067">ATP-binding</keyword>
<keyword evidence="1" id="KW-0547">Nucleotide-binding</keyword>
<feature type="domain" description="AMP-dependent synthetase/ligase" evidence="4">
    <location>
        <begin position="66"/>
        <end position="214"/>
    </location>
</feature>
<proteinExistence type="predicted"/>
<dbReference type="GeneID" id="81357745"/>